<evidence type="ECO:0000256" key="1">
    <source>
        <dbReference type="ARBA" id="ARBA00010613"/>
    </source>
</evidence>
<proteinExistence type="inferred from homology"/>
<dbReference type="InterPro" id="IPR003010">
    <property type="entry name" value="C-N_Hydrolase"/>
</dbReference>
<organism evidence="3 4">
    <name type="scientific">Philodulcilactobacillus myokoensis</name>
    <dbReference type="NCBI Taxonomy" id="2929573"/>
    <lineage>
        <taxon>Bacteria</taxon>
        <taxon>Bacillati</taxon>
        <taxon>Bacillota</taxon>
        <taxon>Bacilli</taxon>
        <taxon>Lactobacillales</taxon>
        <taxon>Lactobacillaceae</taxon>
        <taxon>Philodulcilactobacillus</taxon>
    </lineage>
</organism>
<comment type="similarity">
    <text evidence="1">Belongs to the carbon-nitrogen hydrolase superfamily. NIT1/NIT2 family.</text>
</comment>
<keyword evidence="3" id="KW-0378">Hydrolase</keyword>
<dbReference type="Proteomes" id="UP001144204">
    <property type="component" value="Unassembled WGS sequence"/>
</dbReference>
<dbReference type="PANTHER" id="PTHR23088:SF27">
    <property type="entry name" value="DEAMINATED GLUTATHIONE AMIDASE"/>
    <property type="match status" value="1"/>
</dbReference>
<accession>A0A9W6EU03</accession>
<dbReference type="Pfam" id="PF00795">
    <property type="entry name" value="CN_hydrolase"/>
    <property type="match status" value="1"/>
</dbReference>
<evidence type="ECO:0000313" key="3">
    <source>
        <dbReference type="EMBL" id="GLB47528.1"/>
    </source>
</evidence>
<dbReference type="Gene3D" id="3.60.110.10">
    <property type="entry name" value="Carbon-nitrogen hydrolase"/>
    <property type="match status" value="1"/>
</dbReference>
<comment type="caution">
    <text evidence="3">The sequence shown here is derived from an EMBL/GenBank/DDBJ whole genome shotgun (WGS) entry which is preliminary data.</text>
</comment>
<name>A0A9W6EU03_9LACO</name>
<dbReference type="InterPro" id="IPR036526">
    <property type="entry name" value="C-N_Hydrolase_sf"/>
</dbReference>
<dbReference type="CDD" id="cd07581">
    <property type="entry name" value="nitrilase_3"/>
    <property type="match status" value="1"/>
</dbReference>
<reference evidence="3" key="2">
    <citation type="journal article" date="2023" name="PLoS ONE">
        <title>Philodulcilactobacillus myokoensis gen. nov., sp. nov., a fructophilic, acidophilic, and agar-phobic lactic acid bacterium isolated from fermented vegetable extracts.</title>
        <authorList>
            <person name="Kouya T."/>
            <person name="Ishiyama Y."/>
            <person name="Ohashi S."/>
            <person name="Kumakubo R."/>
            <person name="Yamazaki T."/>
            <person name="Otaki T."/>
        </authorList>
    </citation>
    <scope>NUCLEOTIDE SEQUENCE</scope>
    <source>
        <strain evidence="3">WR16-4</strain>
    </source>
</reference>
<feature type="domain" description="CN hydrolase" evidence="2">
    <location>
        <begin position="4"/>
        <end position="248"/>
    </location>
</feature>
<dbReference type="PROSITE" id="PS50263">
    <property type="entry name" value="CN_HYDROLASE"/>
    <property type="match status" value="1"/>
</dbReference>
<sequence length="270" mass="30451">MTNYKIALVQAYSDLNQSINQARLTKMVKRAADNHAKLIVFPEMFMSTVSSKANLSEINQHAEPLDGPFVANAKRAAIDNHVWLIFGMRETNDDHGDKRVYNTIVVLDDHGKIVSTYHKTHLYDAFGNRESDQIKPGNHLFQPIETPFGKLGLFVCYELRFPEVARYEAINGADIIIIPTAWVSGPLKEYQWNALLKARAIENTTFVAGCDKPAKNNRVGLSQVINPMGIVTNQAGSDEEILYAKINLDQIKKVRQKLPSAAQRRPELYR</sequence>
<gene>
    <name evidence="3" type="ORF">WR164_15070</name>
</gene>
<reference evidence="3" key="1">
    <citation type="submission" date="2022-07" db="EMBL/GenBank/DDBJ databases">
        <authorList>
            <person name="Kouya T."/>
            <person name="Ishiyama Y."/>
        </authorList>
    </citation>
    <scope>NUCLEOTIDE SEQUENCE</scope>
    <source>
        <strain evidence="3">WR16-4</strain>
    </source>
</reference>
<evidence type="ECO:0000313" key="4">
    <source>
        <dbReference type="Proteomes" id="UP001144204"/>
    </source>
</evidence>
<dbReference type="SUPFAM" id="SSF56317">
    <property type="entry name" value="Carbon-nitrogen hydrolase"/>
    <property type="match status" value="1"/>
</dbReference>
<evidence type="ECO:0000259" key="2">
    <source>
        <dbReference type="PROSITE" id="PS50263"/>
    </source>
</evidence>
<dbReference type="RefSeq" id="WP_286137065.1">
    <property type="nucleotide sequence ID" value="NZ_BRPL01000004.1"/>
</dbReference>
<dbReference type="PANTHER" id="PTHR23088">
    <property type="entry name" value="NITRILASE-RELATED"/>
    <property type="match status" value="1"/>
</dbReference>
<dbReference type="EMBL" id="BRPL01000004">
    <property type="protein sequence ID" value="GLB47528.1"/>
    <property type="molecule type" value="Genomic_DNA"/>
</dbReference>
<keyword evidence="4" id="KW-1185">Reference proteome</keyword>
<dbReference type="GO" id="GO:0016787">
    <property type="term" value="F:hydrolase activity"/>
    <property type="evidence" value="ECO:0007669"/>
    <property type="project" value="UniProtKB-KW"/>
</dbReference>
<protein>
    <submittedName>
        <fullName evidence="3">Hydrolase</fullName>
    </submittedName>
</protein>
<dbReference type="AlphaFoldDB" id="A0A9W6EU03"/>